<feature type="transmembrane region" description="Helical" evidence="7">
    <location>
        <begin position="264"/>
        <end position="287"/>
    </location>
</feature>
<dbReference type="Pfam" id="PF25179">
    <property type="entry name" value="LMF1_C"/>
    <property type="match status" value="1"/>
</dbReference>
<feature type="domain" description="Lipase maturation factor 1/2 N-terminal" evidence="8">
    <location>
        <begin position="132"/>
        <end position="281"/>
    </location>
</feature>
<feature type="transmembrane region" description="Helical" evidence="7">
    <location>
        <begin position="20"/>
        <end position="40"/>
    </location>
</feature>
<reference evidence="10 11" key="1">
    <citation type="submission" date="2020-07" db="EMBL/GenBank/DDBJ databases">
        <title>Sequencing the genomes of 1000 actinobacteria strains.</title>
        <authorList>
            <person name="Klenk H.-P."/>
        </authorList>
    </citation>
    <scope>NUCLEOTIDE SEQUENCE [LARGE SCALE GENOMIC DNA]</scope>
    <source>
        <strain evidence="10 11">DSM 45975</strain>
    </source>
</reference>
<evidence type="ECO:0000256" key="3">
    <source>
        <dbReference type="ARBA" id="ARBA00022692"/>
    </source>
</evidence>
<dbReference type="PANTHER" id="PTHR14463">
    <property type="entry name" value="LIPASE MATURATION FACTOR"/>
    <property type="match status" value="1"/>
</dbReference>
<evidence type="ECO:0000256" key="1">
    <source>
        <dbReference type="ARBA" id="ARBA00004477"/>
    </source>
</evidence>
<comment type="similarity">
    <text evidence="2">Belongs to the lipase maturation factor family.</text>
</comment>
<keyword evidence="4" id="KW-0256">Endoplasmic reticulum</keyword>
<evidence type="ECO:0000256" key="7">
    <source>
        <dbReference type="SAM" id="Phobius"/>
    </source>
</evidence>
<feature type="transmembrane region" description="Helical" evidence="7">
    <location>
        <begin position="299"/>
        <end position="320"/>
    </location>
</feature>
<dbReference type="Proteomes" id="UP000569329">
    <property type="component" value="Unassembled WGS sequence"/>
</dbReference>
<accession>A0A839DXL1</accession>
<evidence type="ECO:0000256" key="2">
    <source>
        <dbReference type="ARBA" id="ARBA00005512"/>
    </source>
</evidence>
<name>A0A839DXL1_9PSEU</name>
<evidence type="ECO:0000256" key="4">
    <source>
        <dbReference type="ARBA" id="ARBA00022824"/>
    </source>
</evidence>
<evidence type="ECO:0000313" key="11">
    <source>
        <dbReference type="Proteomes" id="UP000569329"/>
    </source>
</evidence>
<keyword evidence="6 7" id="KW-0472">Membrane</keyword>
<protein>
    <recommendedName>
        <fullName evidence="12">Lipase maturation factor</fullName>
    </recommendedName>
</protein>
<keyword evidence="3 7" id="KW-0812">Transmembrane</keyword>
<evidence type="ECO:0000259" key="9">
    <source>
        <dbReference type="Pfam" id="PF25179"/>
    </source>
</evidence>
<organism evidence="10 11">
    <name type="scientific">Halosaccharopolyspora lacisalsi</name>
    <dbReference type="NCBI Taxonomy" id="1000566"/>
    <lineage>
        <taxon>Bacteria</taxon>
        <taxon>Bacillati</taxon>
        <taxon>Actinomycetota</taxon>
        <taxon>Actinomycetes</taxon>
        <taxon>Pseudonocardiales</taxon>
        <taxon>Pseudonocardiaceae</taxon>
        <taxon>Halosaccharopolyspora</taxon>
    </lineage>
</organism>
<dbReference type="EMBL" id="JACGWZ010000004">
    <property type="protein sequence ID" value="MBA8825783.1"/>
    <property type="molecule type" value="Genomic_DNA"/>
</dbReference>
<evidence type="ECO:0000313" key="10">
    <source>
        <dbReference type="EMBL" id="MBA8825783.1"/>
    </source>
</evidence>
<keyword evidence="5 7" id="KW-1133">Transmembrane helix</keyword>
<keyword evidence="11" id="KW-1185">Reference proteome</keyword>
<evidence type="ECO:0000256" key="6">
    <source>
        <dbReference type="ARBA" id="ARBA00023136"/>
    </source>
</evidence>
<evidence type="ECO:0000256" key="5">
    <source>
        <dbReference type="ARBA" id="ARBA00022989"/>
    </source>
</evidence>
<dbReference type="AlphaFoldDB" id="A0A839DXL1"/>
<comment type="subcellular location">
    <subcellularLocation>
        <location evidence="1">Endoplasmic reticulum membrane</location>
        <topology evidence="1">Multi-pass membrane protein</topology>
    </subcellularLocation>
</comment>
<evidence type="ECO:0008006" key="12">
    <source>
        <dbReference type="Google" id="ProtNLM"/>
    </source>
</evidence>
<dbReference type="PANTHER" id="PTHR14463:SF10">
    <property type="entry name" value="LIPASE MATURATION FACTOR 1"/>
    <property type="match status" value="1"/>
</dbReference>
<dbReference type="InterPro" id="IPR057433">
    <property type="entry name" value="LMF1/2_C"/>
</dbReference>
<dbReference type="InterPro" id="IPR009613">
    <property type="entry name" value="LMF"/>
</dbReference>
<dbReference type="InterPro" id="IPR057434">
    <property type="entry name" value="LMF1/2_N"/>
</dbReference>
<sequence length="486" mass="55045">MAVVVGESGMPWNWFWAQDYWAARVAVQHLLGVLYLLAFLNARNQFRPLLGAHGLTPIPRFLRLAGFRQAPSVFHLHYSDRFFAGLAWCGIVVSLAAAVGVVNRLPLWAYVVAWALLWLLYLSVVNVGQIWYSFGWESLLLEAGFLAIFLGPVGTSPPAPVLWLLVWLLFRVEFGAGLIKLRGDPVWRNLTALHYHHETQPMPGPLSRRFHHLPGRVHRIEVLANHGTQLVVPFVLFAPQPAADVAAGIVVITQLWLMLSGNFAWLNAVTIVLAFAAMDTTLLGPLMPGEPAELTPTPLWHRAVVLAVTVMMIVLSYWPVRNMIGPGQAMNRSFNKLHLGNTYGAFGSVTRTRYEVVLEGTSQQAPGQEHWHEYEFRGKPGDPRRRPPQIAPYHLRLDWLMWFCAISPSYGRSWMPGLLRALLRGDRQVLSLLRYNPFPDEPPTFVRARFFRYRFSSRQELRDTGEWWVRTPLSDYVPPVSLADIG</sequence>
<feature type="transmembrane region" description="Helical" evidence="7">
    <location>
        <begin position="82"/>
        <end position="101"/>
    </location>
</feature>
<dbReference type="Pfam" id="PF06762">
    <property type="entry name" value="LMF1"/>
    <property type="match status" value="1"/>
</dbReference>
<gene>
    <name evidence="10" type="ORF">FHX42_003149</name>
</gene>
<comment type="caution">
    <text evidence="10">The sequence shown here is derived from an EMBL/GenBank/DDBJ whole genome shotgun (WGS) entry which is preliminary data.</text>
</comment>
<dbReference type="GO" id="GO:0051604">
    <property type="term" value="P:protein maturation"/>
    <property type="evidence" value="ECO:0007669"/>
    <property type="project" value="InterPro"/>
</dbReference>
<evidence type="ECO:0000259" key="8">
    <source>
        <dbReference type="Pfam" id="PF06762"/>
    </source>
</evidence>
<feature type="transmembrane region" description="Helical" evidence="7">
    <location>
        <begin position="107"/>
        <end position="127"/>
    </location>
</feature>
<proteinExistence type="inferred from homology"/>
<feature type="domain" description="Lipase maturation factor 1/2 C-terminal" evidence="9">
    <location>
        <begin position="340"/>
        <end position="478"/>
    </location>
</feature>